<protein>
    <submittedName>
        <fullName evidence="2">Uncharacterized protein</fullName>
    </submittedName>
</protein>
<dbReference type="Proteomes" id="UP001371218">
    <property type="component" value="Unassembled WGS sequence"/>
</dbReference>
<evidence type="ECO:0000256" key="1">
    <source>
        <dbReference type="SAM" id="Phobius"/>
    </source>
</evidence>
<sequence length="94" mass="10970">MTFNQLSAMKAWMVDHRHGQPVEYHAWDAVLTLWLMGWMGAPAFIVLDNLWAEVACVALFFVPRAYLSLRRRLHTRQRLRCDWLHVVQPSGHAA</sequence>
<proteinExistence type="predicted"/>
<accession>A0ABU9BRM5</accession>
<organism evidence="2 3">
    <name type="scientific">Ideonella lacteola</name>
    <dbReference type="NCBI Taxonomy" id="2984193"/>
    <lineage>
        <taxon>Bacteria</taxon>
        <taxon>Pseudomonadati</taxon>
        <taxon>Pseudomonadota</taxon>
        <taxon>Betaproteobacteria</taxon>
        <taxon>Burkholderiales</taxon>
        <taxon>Sphaerotilaceae</taxon>
        <taxon>Ideonella</taxon>
    </lineage>
</organism>
<evidence type="ECO:0000313" key="3">
    <source>
        <dbReference type="Proteomes" id="UP001371218"/>
    </source>
</evidence>
<keyword evidence="1" id="KW-1133">Transmembrane helix</keyword>
<keyword evidence="1" id="KW-0812">Transmembrane</keyword>
<reference evidence="2 3" key="1">
    <citation type="submission" date="2024-04" db="EMBL/GenBank/DDBJ databases">
        <title>Novel species of the genus Ideonella isolated from streams.</title>
        <authorList>
            <person name="Lu H."/>
        </authorList>
    </citation>
    <scope>NUCLEOTIDE SEQUENCE [LARGE SCALE GENOMIC DNA]</scope>
    <source>
        <strain evidence="2 3">DXS29W</strain>
    </source>
</reference>
<gene>
    <name evidence="2" type="ORF">AACH06_17490</name>
</gene>
<feature type="transmembrane region" description="Helical" evidence="1">
    <location>
        <begin position="51"/>
        <end position="69"/>
    </location>
</feature>
<dbReference type="RefSeq" id="WP_341427038.1">
    <property type="nucleotide sequence ID" value="NZ_JBBUTG010000011.1"/>
</dbReference>
<keyword evidence="3" id="KW-1185">Reference proteome</keyword>
<comment type="caution">
    <text evidence="2">The sequence shown here is derived from an EMBL/GenBank/DDBJ whole genome shotgun (WGS) entry which is preliminary data.</text>
</comment>
<evidence type="ECO:0000313" key="2">
    <source>
        <dbReference type="EMBL" id="MEK8032617.1"/>
    </source>
</evidence>
<keyword evidence="1" id="KW-0472">Membrane</keyword>
<name>A0ABU9BRM5_9BURK</name>
<dbReference type="EMBL" id="JBBUTG010000011">
    <property type="protein sequence ID" value="MEK8032617.1"/>
    <property type="molecule type" value="Genomic_DNA"/>
</dbReference>